<dbReference type="Proteomes" id="UP000247792">
    <property type="component" value="Unassembled WGS sequence"/>
</dbReference>
<sequence>MRKPLVINVLYVSLPLIFSVSPLCLGVSVVNGFELIQEIL</sequence>
<dbReference type="EMBL" id="QJKB01000003">
    <property type="protein sequence ID" value="PXX44198.1"/>
    <property type="molecule type" value="Genomic_DNA"/>
</dbReference>
<gene>
    <name evidence="1" type="ORF">DFR42_103467</name>
</gene>
<keyword evidence="2" id="KW-1185">Reference proteome</keyword>
<organism evidence="1 2">
    <name type="scientific">Undibacterium pigrum</name>
    <dbReference type="NCBI Taxonomy" id="401470"/>
    <lineage>
        <taxon>Bacteria</taxon>
        <taxon>Pseudomonadati</taxon>
        <taxon>Pseudomonadota</taxon>
        <taxon>Betaproteobacteria</taxon>
        <taxon>Burkholderiales</taxon>
        <taxon>Oxalobacteraceae</taxon>
        <taxon>Undibacterium</taxon>
    </lineage>
</organism>
<name>A0A318JUP4_9BURK</name>
<protein>
    <submittedName>
        <fullName evidence="1">Uncharacterized protein</fullName>
    </submittedName>
</protein>
<accession>A0A318JUP4</accession>
<dbReference type="AlphaFoldDB" id="A0A318JUP4"/>
<proteinExistence type="predicted"/>
<evidence type="ECO:0000313" key="2">
    <source>
        <dbReference type="Proteomes" id="UP000247792"/>
    </source>
</evidence>
<evidence type="ECO:0000313" key="1">
    <source>
        <dbReference type="EMBL" id="PXX44198.1"/>
    </source>
</evidence>
<comment type="caution">
    <text evidence="1">The sequence shown here is derived from an EMBL/GenBank/DDBJ whole genome shotgun (WGS) entry which is preliminary data.</text>
</comment>
<reference evidence="1 2" key="1">
    <citation type="submission" date="2018-05" db="EMBL/GenBank/DDBJ databases">
        <title>Genomic Encyclopedia of Type Strains, Phase IV (KMG-IV): sequencing the most valuable type-strain genomes for metagenomic binning, comparative biology and taxonomic classification.</title>
        <authorList>
            <person name="Goeker M."/>
        </authorList>
    </citation>
    <scope>NUCLEOTIDE SEQUENCE [LARGE SCALE GENOMIC DNA]</scope>
    <source>
        <strain evidence="1 2">DSM 19792</strain>
    </source>
</reference>